<protein>
    <recommendedName>
        <fullName evidence="4">Integral membrane protein</fullName>
    </recommendedName>
</protein>
<evidence type="ECO:0000313" key="3">
    <source>
        <dbReference type="Proteomes" id="UP001314200"/>
    </source>
</evidence>
<keyword evidence="1" id="KW-1133">Transmembrane helix</keyword>
<sequence>MTWFYWPAIWLATFFLIILWRLFYRSFPQIGVLDLAVIPTFVFAHLTWGAAFYRSDLLAVLVVWLLIGAIWSSIALWHRQRLAFFCHRYWQATGIIGIILLLVLCVLAVILKR</sequence>
<evidence type="ECO:0008006" key="4">
    <source>
        <dbReference type="Google" id="ProtNLM"/>
    </source>
</evidence>
<evidence type="ECO:0000256" key="1">
    <source>
        <dbReference type="SAM" id="Phobius"/>
    </source>
</evidence>
<feature type="transmembrane region" description="Helical" evidence="1">
    <location>
        <begin position="89"/>
        <end position="111"/>
    </location>
</feature>
<feature type="transmembrane region" description="Helical" evidence="1">
    <location>
        <begin position="57"/>
        <end position="77"/>
    </location>
</feature>
<evidence type="ECO:0000313" key="2">
    <source>
        <dbReference type="EMBL" id="CAK1229012.1"/>
    </source>
</evidence>
<keyword evidence="3" id="KW-1185">Reference proteome</keyword>
<reference evidence="2 3" key="1">
    <citation type="submission" date="2023-10" db="EMBL/GenBank/DDBJ databases">
        <authorList>
            <person name="Botero Cardona J."/>
        </authorList>
    </citation>
    <scope>NUCLEOTIDE SEQUENCE [LARGE SCALE GENOMIC DNA]</scope>
    <source>
        <strain evidence="2 3">R-82641</strain>
    </source>
</reference>
<gene>
    <name evidence="2" type="ORF">R82641_BJNNKPBH_00209</name>
</gene>
<comment type="caution">
    <text evidence="2">The sequence shown here is derived from an EMBL/GenBank/DDBJ whole genome shotgun (WGS) entry which is preliminary data.</text>
</comment>
<dbReference type="Proteomes" id="UP001314200">
    <property type="component" value="Unassembled WGS sequence"/>
</dbReference>
<feature type="transmembrane region" description="Helical" evidence="1">
    <location>
        <begin position="31"/>
        <end position="51"/>
    </location>
</feature>
<dbReference type="RefSeq" id="WP_047974344.1">
    <property type="nucleotide sequence ID" value="NZ_CAUZLJ010000006.1"/>
</dbReference>
<proteinExistence type="predicted"/>
<organism evidence="2 3">
    <name type="scientific">Fructobacillus cardui</name>
    <dbReference type="NCBI Taxonomy" id="2893170"/>
    <lineage>
        <taxon>Bacteria</taxon>
        <taxon>Bacillati</taxon>
        <taxon>Bacillota</taxon>
        <taxon>Bacilli</taxon>
        <taxon>Lactobacillales</taxon>
        <taxon>Lactobacillaceae</taxon>
        <taxon>Fructobacillus</taxon>
    </lineage>
</organism>
<keyword evidence="1" id="KW-0472">Membrane</keyword>
<accession>A0ABM9MNL4</accession>
<feature type="transmembrane region" description="Helical" evidence="1">
    <location>
        <begin position="6"/>
        <end position="24"/>
    </location>
</feature>
<dbReference type="EMBL" id="CAUZLY010000002">
    <property type="protein sequence ID" value="CAK1229012.1"/>
    <property type="molecule type" value="Genomic_DNA"/>
</dbReference>
<name>A0ABM9MNL4_9LACO</name>
<keyword evidence="1" id="KW-0812">Transmembrane</keyword>